<dbReference type="Pfam" id="PF00881">
    <property type="entry name" value="Nitroreductase"/>
    <property type="match status" value="1"/>
</dbReference>
<dbReference type="PANTHER" id="PTHR43821">
    <property type="entry name" value="NAD(P)H NITROREDUCTASE YDJA-RELATED"/>
    <property type="match status" value="1"/>
</dbReference>
<dbReference type="PANTHER" id="PTHR43821:SF1">
    <property type="entry name" value="NAD(P)H NITROREDUCTASE YDJA-RELATED"/>
    <property type="match status" value="1"/>
</dbReference>
<reference evidence="11" key="1">
    <citation type="submission" date="2015-08" db="EMBL/GenBank/DDBJ databases">
        <authorList>
            <person name="Varghese N."/>
        </authorList>
    </citation>
    <scope>NUCLEOTIDE SEQUENCE [LARGE SCALE GENOMIC DNA]</scope>
    <source>
        <strain evidence="11">DSM 18181</strain>
    </source>
</reference>
<dbReference type="InterPro" id="IPR029479">
    <property type="entry name" value="Nitroreductase"/>
</dbReference>
<sequence>MSDSMLADPSVPVADRHSEVADLTATLIRTRQQRAPRRLFSPGPSAAQVQSYFEAAAAAPDHGQILPWRFVVVPVQARAALGEVFAQTLLERDPSASEKELAEARDKAHRAPFVALAIVREGADDHPEIPLAERLVSLGCALQNMLLSAHADGFGSGLVSGQSMQTTALRRLFALRDHESAVCFIAIGTVGRSKPIRPRPAPDSFVSFLSIEDDHAR</sequence>
<evidence type="ECO:0000256" key="3">
    <source>
        <dbReference type="ARBA" id="ARBA00022643"/>
    </source>
</evidence>
<dbReference type="STRING" id="339866.GCA_001418255_02510"/>
<dbReference type="EC" id="1.-.-.-" evidence="7"/>
<comment type="cofactor">
    <cofactor evidence="8">
        <name>FMN</name>
        <dbReference type="ChEBI" id="CHEBI:58210"/>
    </cofactor>
    <text evidence="8">Binds 1 FMN per subunit.</text>
</comment>
<gene>
    <name evidence="10" type="ORF">Ga0061069_109112</name>
</gene>
<evidence type="ECO:0000313" key="11">
    <source>
        <dbReference type="Proteomes" id="UP000183649"/>
    </source>
</evidence>
<dbReference type="AlphaFoldDB" id="A0A0K6I8I7"/>
<dbReference type="InterPro" id="IPR026021">
    <property type="entry name" value="YdjA-like"/>
</dbReference>
<evidence type="ECO:0000256" key="7">
    <source>
        <dbReference type="PIRNR" id="PIRNR000232"/>
    </source>
</evidence>
<dbReference type="RefSeq" id="WP_055451404.1">
    <property type="nucleotide sequence ID" value="NZ_CYHF01000009.1"/>
</dbReference>
<evidence type="ECO:0000256" key="1">
    <source>
        <dbReference type="ARBA" id="ARBA00007118"/>
    </source>
</evidence>
<dbReference type="InterPro" id="IPR052530">
    <property type="entry name" value="NAD(P)H_nitroreductase"/>
</dbReference>
<organism evidence="10 11">
    <name type="scientific">Thiomonas bhubaneswarensis</name>
    <dbReference type="NCBI Taxonomy" id="339866"/>
    <lineage>
        <taxon>Bacteria</taxon>
        <taxon>Pseudomonadati</taxon>
        <taxon>Pseudomonadota</taxon>
        <taxon>Betaproteobacteria</taxon>
        <taxon>Burkholderiales</taxon>
        <taxon>Thiomonas</taxon>
    </lineage>
</organism>
<dbReference type="GO" id="GO:0016491">
    <property type="term" value="F:oxidoreductase activity"/>
    <property type="evidence" value="ECO:0007669"/>
    <property type="project" value="UniProtKB-UniRule"/>
</dbReference>
<evidence type="ECO:0000259" key="9">
    <source>
        <dbReference type="Pfam" id="PF00881"/>
    </source>
</evidence>
<dbReference type="Proteomes" id="UP000183649">
    <property type="component" value="Unassembled WGS sequence"/>
</dbReference>
<evidence type="ECO:0000256" key="8">
    <source>
        <dbReference type="PIRSR" id="PIRSR000232-1"/>
    </source>
</evidence>
<evidence type="ECO:0000256" key="4">
    <source>
        <dbReference type="ARBA" id="ARBA00022857"/>
    </source>
</evidence>
<proteinExistence type="inferred from homology"/>
<feature type="binding site" description="in other chain" evidence="8">
    <location>
        <begin position="158"/>
        <end position="160"/>
    </location>
    <ligand>
        <name>FMN</name>
        <dbReference type="ChEBI" id="CHEBI:58210"/>
        <note>ligand shared between dimeric partners</note>
    </ligand>
</feature>
<protein>
    <recommendedName>
        <fullName evidence="7">Putative NAD(P)H nitroreductase</fullName>
        <ecNumber evidence="7">1.-.-.-</ecNumber>
    </recommendedName>
</protein>
<dbReference type="Gene3D" id="3.40.109.10">
    <property type="entry name" value="NADH Oxidase"/>
    <property type="match status" value="1"/>
</dbReference>
<evidence type="ECO:0000256" key="6">
    <source>
        <dbReference type="ARBA" id="ARBA00023027"/>
    </source>
</evidence>
<feature type="binding site" evidence="8">
    <location>
        <position position="62"/>
    </location>
    <ligand>
        <name>FMN</name>
        <dbReference type="ChEBI" id="CHEBI:58210"/>
        <note>ligand shared between dimeric partners</note>
    </ligand>
</feature>
<dbReference type="InterPro" id="IPR000415">
    <property type="entry name" value="Nitroreductase-like"/>
</dbReference>
<evidence type="ECO:0000256" key="5">
    <source>
        <dbReference type="ARBA" id="ARBA00023002"/>
    </source>
</evidence>
<keyword evidence="11" id="KW-1185">Reference proteome</keyword>
<evidence type="ECO:0000313" key="10">
    <source>
        <dbReference type="EMBL" id="CUA99416.1"/>
    </source>
</evidence>
<name>A0A0K6I8I7_9BURK</name>
<comment type="similarity">
    <text evidence="1 7">Belongs to the nitroreductase family.</text>
</comment>
<dbReference type="OrthoDB" id="9804207at2"/>
<evidence type="ECO:0000256" key="2">
    <source>
        <dbReference type="ARBA" id="ARBA00022630"/>
    </source>
</evidence>
<dbReference type="SUPFAM" id="SSF55469">
    <property type="entry name" value="FMN-dependent nitroreductase-like"/>
    <property type="match status" value="1"/>
</dbReference>
<feature type="domain" description="Nitroreductase" evidence="9">
    <location>
        <begin position="41"/>
        <end position="188"/>
    </location>
</feature>
<accession>A0A0K6I8I7</accession>
<keyword evidence="4 7" id="KW-0521">NADP</keyword>
<dbReference type="PIRSF" id="PIRSF000232">
    <property type="entry name" value="YdjA"/>
    <property type="match status" value="1"/>
</dbReference>
<keyword evidence="2 7" id="KW-0285">Flavoprotein</keyword>
<keyword evidence="6 7" id="KW-0520">NAD</keyword>
<keyword evidence="5 7" id="KW-0560">Oxidoreductase</keyword>
<keyword evidence="3 7" id="KW-0288">FMN</keyword>
<dbReference type="CDD" id="cd02135">
    <property type="entry name" value="YdjA-like"/>
    <property type="match status" value="1"/>
</dbReference>
<dbReference type="EMBL" id="CYHF01000009">
    <property type="protein sequence ID" value="CUA99416.1"/>
    <property type="molecule type" value="Genomic_DNA"/>
</dbReference>